<dbReference type="InterPro" id="IPR006015">
    <property type="entry name" value="Universal_stress_UspA"/>
</dbReference>
<dbReference type="EMBL" id="CP000529">
    <property type="protein sequence ID" value="ABM37613.1"/>
    <property type="molecule type" value="Genomic_DNA"/>
</dbReference>
<accession>A1VPN5</accession>
<sequence length="308" mass="32759">MGLVDVSQAAADGELIRLPYCNLLTESAMNASFAQLLVHLDASPQAVQRLEAARRIGQAQGAAVTALYAVTPHFVELPFSPEIGPGIAASLRGIDDALRDRARVVFEQSLATPGVAMAWAEVRSDPIMAAFAQQAFYADLLVLGQHNPFSASSSGVPPDFAANAMLMSGKPALILPYVGALPGVIGDTVVIAWKPAREAARAVSAAMPLLKRARRVVILSWSGDDEPVEGGRLDLNGYLRLHGVEATWQREGAEPDALGELLLSRAFDLGADLLVMGCYGHSRAREWVLGGTSRTVLESMTLPVLMVH</sequence>
<evidence type="ECO:0000256" key="1">
    <source>
        <dbReference type="ARBA" id="ARBA00008791"/>
    </source>
</evidence>
<comment type="similarity">
    <text evidence="1">Belongs to the universal stress protein A family.</text>
</comment>
<dbReference type="InterPro" id="IPR006016">
    <property type="entry name" value="UspA"/>
</dbReference>
<dbReference type="PANTHER" id="PTHR46268:SF15">
    <property type="entry name" value="UNIVERSAL STRESS PROTEIN HP_0031"/>
    <property type="match status" value="1"/>
</dbReference>
<evidence type="ECO:0000259" key="2">
    <source>
        <dbReference type="Pfam" id="PF00582"/>
    </source>
</evidence>
<dbReference type="HOGENOM" id="CLU_049301_5_2_4"/>
<dbReference type="PRINTS" id="PR01438">
    <property type="entry name" value="UNVRSLSTRESS"/>
</dbReference>
<keyword evidence="4" id="KW-1185">Reference proteome</keyword>
<dbReference type="Proteomes" id="UP000000644">
    <property type="component" value="Chromosome"/>
</dbReference>
<dbReference type="eggNOG" id="COG0589">
    <property type="taxonomic scope" value="Bacteria"/>
</dbReference>
<proteinExistence type="inferred from homology"/>
<name>A1VPN5_POLNA</name>
<dbReference type="CDD" id="cd00293">
    <property type="entry name" value="USP-like"/>
    <property type="match status" value="1"/>
</dbReference>
<dbReference type="PANTHER" id="PTHR46268">
    <property type="entry name" value="STRESS RESPONSE PROTEIN NHAX"/>
    <property type="match status" value="1"/>
</dbReference>
<evidence type="ECO:0000313" key="3">
    <source>
        <dbReference type="EMBL" id="ABM37613.1"/>
    </source>
</evidence>
<dbReference type="STRING" id="365044.Pnap_2305"/>
<gene>
    <name evidence="3" type="ordered locus">Pnap_2305</name>
</gene>
<dbReference type="AlphaFoldDB" id="A1VPN5"/>
<dbReference type="SUPFAM" id="SSF52402">
    <property type="entry name" value="Adenine nucleotide alpha hydrolases-like"/>
    <property type="match status" value="2"/>
</dbReference>
<dbReference type="Pfam" id="PF00582">
    <property type="entry name" value="Usp"/>
    <property type="match status" value="1"/>
</dbReference>
<dbReference type="Gene3D" id="3.40.50.12370">
    <property type="match status" value="1"/>
</dbReference>
<organism evidence="3 4">
    <name type="scientific">Polaromonas naphthalenivorans (strain CJ2)</name>
    <dbReference type="NCBI Taxonomy" id="365044"/>
    <lineage>
        <taxon>Bacteria</taxon>
        <taxon>Pseudomonadati</taxon>
        <taxon>Pseudomonadota</taxon>
        <taxon>Betaproteobacteria</taxon>
        <taxon>Burkholderiales</taxon>
        <taxon>Comamonadaceae</taxon>
        <taxon>Polaromonas</taxon>
    </lineage>
</organism>
<protein>
    <submittedName>
        <fullName evidence="3">UspA domain protein</fullName>
    </submittedName>
</protein>
<dbReference type="KEGG" id="pna:Pnap_2305"/>
<evidence type="ECO:0000313" key="4">
    <source>
        <dbReference type="Proteomes" id="UP000000644"/>
    </source>
</evidence>
<reference evidence="4" key="1">
    <citation type="journal article" date="2009" name="Environ. Microbiol.">
        <title>The genome of Polaromonas naphthalenivorans strain CJ2, isolated from coal tar-contaminated sediment, reveals physiological and metabolic versatility and evolution through extensive horizontal gene transfer.</title>
        <authorList>
            <person name="Yagi J.M."/>
            <person name="Sims D."/>
            <person name="Brettin T."/>
            <person name="Bruce D."/>
            <person name="Madsen E.L."/>
        </authorList>
    </citation>
    <scope>NUCLEOTIDE SEQUENCE [LARGE SCALE GENOMIC DNA]</scope>
    <source>
        <strain evidence="4">CJ2</strain>
    </source>
</reference>
<feature type="domain" description="UspA" evidence="2">
    <location>
        <begin position="262"/>
        <end position="308"/>
    </location>
</feature>